<dbReference type="Proteomes" id="UP000070174">
    <property type="component" value="Unassembled WGS sequence"/>
</dbReference>
<evidence type="ECO:0000313" key="3">
    <source>
        <dbReference type="Proteomes" id="UP000070174"/>
    </source>
</evidence>
<dbReference type="PATRIC" id="fig|54005.3.peg.552"/>
<comment type="caution">
    <text evidence="2">The sequence shown here is derived from an EMBL/GenBank/DDBJ whole genome shotgun (WGS) entry which is preliminary data.</text>
</comment>
<feature type="transmembrane region" description="Helical" evidence="1">
    <location>
        <begin position="83"/>
        <end position="107"/>
    </location>
</feature>
<keyword evidence="1" id="KW-0812">Transmembrane</keyword>
<protein>
    <recommendedName>
        <fullName evidence="4">DUF2975 domain-containing protein</fullName>
    </recommendedName>
</protein>
<feature type="transmembrane region" description="Helical" evidence="1">
    <location>
        <begin position="48"/>
        <end position="71"/>
    </location>
</feature>
<feature type="transmembrane region" description="Helical" evidence="1">
    <location>
        <begin position="7"/>
        <end position="28"/>
    </location>
</feature>
<gene>
    <name evidence="2" type="ORF">HMPREF3229_00560</name>
</gene>
<dbReference type="InterPro" id="IPR021354">
    <property type="entry name" value="DUF2975"/>
</dbReference>
<evidence type="ECO:0000313" key="2">
    <source>
        <dbReference type="EMBL" id="KXA30962.1"/>
    </source>
</evidence>
<dbReference type="RefSeq" id="WP_060799810.1">
    <property type="nucleotide sequence ID" value="NZ_KQ957096.1"/>
</dbReference>
<name>A0A133PQP4_9FIRM</name>
<dbReference type="Pfam" id="PF11188">
    <property type="entry name" value="DUF2975"/>
    <property type="match status" value="1"/>
</dbReference>
<proteinExistence type="predicted"/>
<evidence type="ECO:0000256" key="1">
    <source>
        <dbReference type="SAM" id="Phobius"/>
    </source>
</evidence>
<sequence length="156" mass="17376">MKSFRVKFIGGLLLLAILILTCGLYGVYKFAKLVAGIYPMFMNMQYPMMVLCQAMVLGLILALVFGLLALKNYGEDKVFERKTLFNLQVVALSFIGIFLLSILAIIYTNFNLQGSITNLIFIGTGLVSMLVGQIFLLLCDMVKEGIDLKEENDLTI</sequence>
<dbReference type="AlphaFoldDB" id="A0A133PQP4"/>
<keyword evidence="1" id="KW-0472">Membrane</keyword>
<feature type="transmembrane region" description="Helical" evidence="1">
    <location>
        <begin position="119"/>
        <end position="139"/>
    </location>
</feature>
<reference evidence="2 3" key="1">
    <citation type="submission" date="2016-01" db="EMBL/GenBank/DDBJ databases">
        <authorList>
            <person name="Oliw E.H."/>
        </authorList>
    </citation>
    <scope>NUCLEOTIDE SEQUENCE [LARGE SCALE GENOMIC DNA]</scope>
    <source>
        <strain evidence="2 3">CMW7756A</strain>
    </source>
</reference>
<organism evidence="2">
    <name type="scientific">Peptoniphilus harei</name>
    <dbReference type="NCBI Taxonomy" id="54005"/>
    <lineage>
        <taxon>Bacteria</taxon>
        <taxon>Bacillati</taxon>
        <taxon>Bacillota</taxon>
        <taxon>Tissierellia</taxon>
        <taxon>Tissierellales</taxon>
        <taxon>Peptoniphilaceae</taxon>
        <taxon>Peptoniphilus</taxon>
    </lineage>
</organism>
<keyword evidence="1" id="KW-1133">Transmembrane helix</keyword>
<evidence type="ECO:0008006" key="4">
    <source>
        <dbReference type="Google" id="ProtNLM"/>
    </source>
</evidence>
<dbReference type="EMBL" id="LRQE01000021">
    <property type="protein sequence ID" value="KXA30962.1"/>
    <property type="molecule type" value="Genomic_DNA"/>
</dbReference>
<accession>A0A133PQP4</accession>